<comment type="caution">
    <text evidence="9">The sequence shown here is derived from an EMBL/GenBank/DDBJ whole genome shotgun (WGS) entry which is preliminary data.</text>
</comment>
<evidence type="ECO:0000256" key="5">
    <source>
        <dbReference type="ARBA" id="ARBA00022842"/>
    </source>
</evidence>
<evidence type="ECO:0000256" key="8">
    <source>
        <dbReference type="ARBA" id="ARBA00083904"/>
    </source>
</evidence>
<dbReference type="Gene3D" id="1.10.150.240">
    <property type="entry name" value="Putative phosphatase, domain 2"/>
    <property type="match status" value="1"/>
</dbReference>
<evidence type="ECO:0000313" key="10">
    <source>
        <dbReference type="Proteomes" id="UP001627154"/>
    </source>
</evidence>
<dbReference type="PANTHER" id="PTHR18901:SF38">
    <property type="entry name" value="PSEUDOURIDINE-5'-PHOSPHATASE"/>
    <property type="match status" value="1"/>
</dbReference>
<keyword evidence="5" id="KW-0460">Magnesium</keyword>
<dbReference type="InterPro" id="IPR023198">
    <property type="entry name" value="PGP-like_dom2"/>
</dbReference>
<evidence type="ECO:0000256" key="3">
    <source>
        <dbReference type="ARBA" id="ARBA00022723"/>
    </source>
</evidence>
<dbReference type="GO" id="GO:0046872">
    <property type="term" value="F:metal ion binding"/>
    <property type="evidence" value="ECO:0007669"/>
    <property type="project" value="UniProtKB-KW"/>
</dbReference>
<gene>
    <name evidence="9" type="ORF">TKK_003365</name>
</gene>
<evidence type="ECO:0000256" key="4">
    <source>
        <dbReference type="ARBA" id="ARBA00022801"/>
    </source>
</evidence>
<dbReference type="Proteomes" id="UP001627154">
    <property type="component" value="Unassembled WGS sequence"/>
</dbReference>
<name>A0ABD2XFW5_9HYME</name>
<dbReference type="SUPFAM" id="SSF56784">
    <property type="entry name" value="HAD-like"/>
    <property type="match status" value="1"/>
</dbReference>
<evidence type="ECO:0000256" key="1">
    <source>
        <dbReference type="ARBA" id="ARBA00001946"/>
    </source>
</evidence>
<dbReference type="PANTHER" id="PTHR18901">
    <property type="entry name" value="2-DEOXYGLUCOSE-6-PHOSPHATE PHOSPHATASE 2"/>
    <property type="match status" value="1"/>
</dbReference>
<dbReference type="SFLD" id="SFLDS00003">
    <property type="entry name" value="Haloacid_Dehalogenase"/>
    <property type="match status" value="1"/>
</dbReference>
<sequence length="230" mass="26149">MCETTYKNVTHCIFDMDGLLIDTEQLYTTVFNRLLSPYGKEFTWAHKGQTMGFHTHQLIKFLIDTFELPMQPDELHKRLQDDYKEIFPTTKFLPGAEKLLRHLKKHNIPIALATSSSEESFNLKTKHLTEVFDLFHHKVLGGSDPDVKIGKPNPDIFLVAARRFPDCPDPSKCLVFEDAPNGVQAGVSAGMQTVMVPDPNLPKEFTQKATIVLNSLEDFKPEQFGLPKFD</sequence>
<dbReference type="Pfam" id="PF00702">
    <property type="entry name" value="Hydrolase"/>
    <property type="match status" value="1"/>
</dbReference>
<dbReference type="InterPro" id="IPR023214">
    <property type="entry name" value="HAD_sf"/>
</dbReference>
<keyword evidence="4" id="KW-0378">Hydrolase</keyword>
<keyword evidence="10" id="KW-1185">Reference proteome</keyword>
<proteinExistence type="inferred from homology"/>
<dbReference type="InterPro" id="IPR036412">
    <property type="entry name" value="HAD-like_sf"/>
</dbReference>
<dbReference type="FunFam" id="1.10.150.240:FF:000001">
    <property type="entry name" value="Haloacid dehalogenase-like hydrolase domain"/>
    <property type="match status" value="1"/>
</dbReference>
<accession>A0ABD2XFW5</accession>
<comment type="similarity">
    <text evidence="2">Belongs to the HAD-like hydrolase superfamily. CbbY/CbbZ/Gph/YieH family.</text>
</comment>
<dbReference type="FunFam" id="3.40.50.1000:FF:000055">
    <property type="entry name" value="Haloacid dehalogenase-like hydrolase family protein"/>
    <property type="match status" value="1"/>
</dbReference>
<dbReference type="Gene3D" id="3.40.50.1000">
    <property type="entry name" value="HAD superfamily/HAD-like"/>
    <property type="match status" value="1"/>
</dbReference>
<evidence type="ECO:0000256" key="6">
    <source>
        <dbReference type="ARBA" id="ARBA00052504"/>
    </source>
</evidence>
<dbReference type="SFLD" id="SFLDG01135">
    <property type="entry name" value="C1.5.6:_HAD__Beta-PGM__Phospha"/>
    <property type="match status" value="1"/>
</dbReference>
<dbReference type="AlphaFoldDB" id="A0ABD2XFW5"/>
<evidence type="ECO:0000256" key="2">
    <source>
        <dbReference type="ARBA" id="ARBA00006171"/>
    </source>
</evidence>
<comment type="cofactor">
    <cofactor evidence="1">
        <name>Mg(2+)</name>
        <dbReference type="ChEBI" id="CHEBI:18420"/>
    </cofactor>
</comment>
<dbReference type="SFLD" id="SFLDG01129">
    <property type="entry name" value="C1.5:_HAD__Beta-PGM__Phosphata"/>
    <property type="match status" value="1"/>
</dbReference>
<dbReference type="EC" id="3.1.3.96" evidence="7"/>
<dbReference type="InterPro" id="IPR006439">
    <property type="entry name" value="HAD-SF_hydro_IA"/>
</dbReference>
<dbReference type="GO" id="GO:1990738">
    <property type="term" value="F:pseudouridine 5'-phosphatase activity"/>
    <property type="evidence" value="ECO:0007669"/>
    <property type="project" value="UniProtKB-EC"/>
</dbReference>
<dbReference type="NCBIfam" id="TIGR01509">
    <property type="entry name" value="HAD-SF-IA-v3"/>
    <property type="match status" value="1"/>
</dbReference>
<evidence type="ECO:0000256" key="7">
    <source>
        <dbReference type="ARBA" id="ARBA00066578"/>
    </source>
</evidence>
<organism evidence="9 10">
    <name type="scientific">Trichogramma kaykai</name>
    <dbReference type="NCBI Taxonomy" id="54128"/>
    <lineage>
        <taxon>Eukaryota</taxon>
        <taxon>Metazoa</taxon>
        <taxon>Ecdysozoa</taxon>
        <taxon>Arthropoda</taxon>
        <taxon>Hexapoda</taxon>
        <taxon>Insecta</taxon>
        <taxon>Pterygota</taxon>
        <taxon>Neoptera</taxon>
        <taxon>Endopterygota</taxon>
        <taxon>Hymenoptera</taxon>
        <taxon>Apocrita</taxon>
        <taxon>Proctotrupomorpha</taxon>
        <taxon>Chalcidoidea</taxon>
        <taxon>Trichogrammatidae</taxon>
        <taxon>Trichogramma</taxon>
    </lineage>
</organism>
<evidence type="ECO:0000313" key="9">
    <source>
        <dbReference type="EMBL" id="KAL3403970.1"/>
    </source>
</evidence>
<comment type="catalytic activity">
    <reaction evidence="6">
        <text>psi-UMP + H2O = pseudouridine + phosphate</text>
        <dbReference type="Rhea" id="RHEA:10944"/>
        <dbReference type="ChEBI" id="CHEBI:15377"/>
        <dbReference type="ChEBI" id="CHEBI:17802"/>
        <dbReference type="ChEBI" id="CHEBI:43474"/>
        <dbReference type="ChEBI" id="CHEBI:58380"/>
        <dbReference type="EC" id="3.1.3.96"/>
    </reaction>
</comment>
<keyword evidence="3" id="KW-0479">Metal-binding</keyword>
<dbReference type="EMBL" id="JBJJXI010000027">
    <property type="protein sequence ID" value="KAL3403970.1"/>
    <property type="molecule type" value="Genomic_DNA"/>
</dbReference>
<reference evidence="9 10" key="1">
    <citation type="journal article" date="2024" name="bioRxiv">
        <title>A reference genome for Trichogramma kaykai: A tiny desert-dwelling parasitoid wasp with competing sex-ratio distorters.</title>
        <authorList>
            <person name="Culotta J."/>
            <person name="Lindsey A.R."/>
        </authorList>
    </citation>
    <scope>NUCLEOTIDE SEQUENCE [LARGE SCALE GENOMIC DNA]</scope>
    <source>
        <strain evidence="9 10">KSX58</strain>
    </source>
</reference>
<protein>
    <recommendedName>
        <fullName evidence="7">pseudouridine 5'-phosphatase</fullName>
        <ecNumber evidence="7">3.1.3.96</ecNumber>
    </recommendedName>
    <alternativeName>
        <fullName evidence="8">Pseudouridine-5'-monophosphatase</fullName>
    </alternativeName>
</protein>